<reference evidence="3" key="1">
    <citation type="submission" date="2020-04" db="EMBL/GenBank/DDBJ databases">
        <authorList>
            <person name="Chiriac C."/>
            <person name="Salcher M."/>
            <person name="Ghai R."/>
            <person name="Kavagutti S V."/>
        </authorList>
    </citation>
    <scope>NUCLEOTIDE SEQUENCE</scope>
</reference>
<sequence length="431" mass="40368">MAFPIIPKKRSGATGNPSSLSLGELAVNTLTSELFLGADGGITLLNGPVAAGTTVTEYPGDGSTTAFTFSGYNGTADGGYLVSVGGIDQPPSKYSVSATAGGTLTFVEAPVAGELISIRAIVAGSGGGGDGNAIKIQGRDVAATAPTAGQVLSWNANTSKWEPTSLNGSVSFNTPGTHLWAVPAWVRWVYVNAAAGTGSDGTATDGQSGNQGAIAYFDENQNPVAATTGTNGADGTASDGIAGKSITVSSLSLNYAGGSAGVAGMPGYGGGGGGGAGISDYRGNIDAANGSAGNGPNPGQGGTGASILFPTAAGGAGGGDGGAGADSNNGGFGGSAGPNFGGAGGGGGQGQYYGGGGGGGDNHSGGGGGGGGINGTYAAGAPGSGGKASPSTLGGNGESFVGPKDLSSVAGTIISIVISEGAGNASITITY</sequence>
<evidence type="ECO:0000256" key="1">
    <source>
        <dbReference type="SAM" id="MobiDB-lite"/>
    </source>
</evidence>
<dbReference type="EMBL" id="LR796287">
    <property type="protein sequence ID" value="CAB4134547.1"/>
    <property type="molecule type" value="Genomic_DNA"/>
</dbReference>
<evidence type="ECO:0000313" key="2">
    <source>
        <dbReference type="EMBL" id="CAB4134547.1"/>
    </source>
</evidence>
<protein>
    <submittedName>
        <fullName evidence="3">Uncharacterized protein</fullName>
    </submittedName>
</protein>
<feature type="region of interest" description="Disordered" evidence="1">
    <location>
        <begin position="289"/>
        <end position="308"/>
    </location>
</feature>
<proteinExistence type="predicted"/>
<name>A0A6J5NRL5_9CAUD</name>
<gene>
    <name evidence="2" type="ORF">UFOVP279_20</name>
    <name evidence="3" type="ORF">UFOVP781_43</name>
</gene>
<dbReference type="EMBL" id="LR796731">
    <property type="protein sequence ID" value="CAB4162420.1"/>
    <property type="molecule type" value="Genomic_DNA"/>
</dbReference>
<accession>A0A6J5NRL5</accession>
<evidence type="ECO:0000313" key="3">
    <source>
        <dbReference type="EMBL" id="CAB4162420.1"/>
    </source>
</evidence>
<organism evidence="3">
    <name type="scientific">uncultured Caudovirales phage</name>
    <dbReference type="NCBI Taxonomy" id="2100421"/>
    <lineage>
        <taxon>Viruses</taxon>
        <taxon>Duplodnaviria</taxon>
        <taxon>Heunggongvirae</taxon>
        <taxon>Uroviricota</taxon>
        <taxon>Caudoviricetes</taxon>
        <taxon>Peduoviridae</taxon>
        <taxon>Maltschvirus</taxon>
        <taxon>Maltschvirus maltsch</taxon>
    </lineage>
</organism>
<feature type="compositionally biased region" description="Gly residues" evidence="1">
    <location>
        <begin position="292"/>
        <end position="304"/>
    </location>
</feature>